<dbReference type="Proteomes" id="UP001165064">
    <property type="component" value="Unassembled WGS sequence"/>
</dbReference>
<evidence type="ECO:0000313" key="1">
    <source>
        <dbReference type="EMBL" id="GMF08584.1"/>
    </source>
</evidence>
<dbReference type="EMBL" id="BSXS01017129">
    <property type="protein sequence ID" value="GMF08584.1"/>
    <property type="molecule type" value="Genomic_DNA"/>
</dbReference>
<evidence type="ECO:0000313" key="2">
    <source>
        <dbReference type="Proteomes" id="UP001165064"/>
    </source>
</evidence>
<organism evidence="1 2">
    <name type="scientific">Ambrosiozyma monospora</name>
    <name type="common">Yeast</name>
    <name type="synonym">Endomycopsis monosporus</name>
    <dbReference type="NCBI Taxonomy" id="43982"/>
    <lineage>
        <taxon>Eukaryota</taxon>
        <taxon>Fungi</taxon>
        <taxon>Dikarya</taxon>
        <taxon>Ascomycota</taxon>
        <taxon>Saccharomycotina</taxon>
        <taxon>Pichiomycetes</taxon>
        <taxon>Pichiales</taxon>
        <taxon>Pichiaceae</taxon>
        <taxon>Ambrosiozyma</taxon>
    </lineage>
</organism>
<gene>
    <name evidence="1" type="ORF">Amon02_001330900</name>
</gene>
<name>A0ACB5UDL5_AMBMO</name>
<accession>A0ACB5UDL5</accession>
<proteinExistence type="predicted"/>
<reference evidence="1" key="1">
    <citation type="submission" date="2023-04" db="EMBL/GenBank/DDBJ databases">
        <title>Ambrosiozyma monospora NBRC 10751.</title>
        <authorList>
            <person name="Ichikawa N."/>
            <person name="Sato H."/>
            <person name="Tonouchi N."/>
        </authorList>
    </citation>
    <scope>NUCLEOTIDE SEQUENCE</scope>
    <source>
        <strain evidence="1">NBRC 10751</strain>
    </source>
</reference>
<protein>
    <submittedName>
        <fullName evidence="1">Unnamed protein product</fullName>
    </submittedName>
</protein>
<comment type="caution">
    <text evidence="1">The sequence shown here is derived from an EMBL/GenBank/DDBJ whole genome shotgun (WGS) entry which is preliminary data.</text>
</comment>
<keyword evidence="2" id="KW-1185">Reference proteome</keyword>
<sequence length="145" mass="16192">MISTIIHTTFQARKVGKLNTFFAYSESSTAVDHCAITSVASWVGNVMVTNVIFSYFNSLVNPTVMDFGIGKRLKKFHSSVGPPLNPGEGFNWLTFTSIMEPILVDDVLVLPFVSFRKKAKACKEYCYGTYLNGGTWEIPSLKDQY</sequence>